<feature type="domain" description="TonB-dependent transporter Oar-like beta-barrel" evidence="7">
    <location>
        <begin position="296"/>
        <end position="1196"/>
    </location>
</feature>
<keyword evidence="2" id="KW-0813">Transport</keyword>
<dbReference type="Pfam" id="PF25183">
    <property type="entry name" value="OMP_b-brl_4"/>
    <property type="match status" value="1"/>
</dbReference>
<dbReference type="Gene3D" id="2.40.170.20">
    <property type="entry name" value="TonB-dependent receptor, beta-barrel domain"/>
    <property type="match status" value="1"/>
</dbReference>
<organism evidence="8 9">
    <name type="scientific">Edaphobacter dinghuensis</name>
    <dbReference type="NCBI Taxonomy" id="1560005"/>
    <lineage>
        <taxon>Bacteria</taxon>
        <taxon>Pseudomonadati</taxon>
        <taxon>Acidobacteriota</taxon>
        <taxon>Terriglobia</taxon>
        <taxon>Terriglobales</taxon>
        <taxon>Acidobacteriaceae</taxon>
        <taxon>Edaphobacter</taxon>
    </lineage>
</organism>
<dbReference type="EMBL" id="BMGT01000001">
    <property type="protein sequence ID" value="GGG64665.1"/>
    <property type="molecule type" value="Genomic_DNA"/>
</dbReference>
<dbReference type="PANTHER" id="PTHR30069:SF46">
    <property type="entry name" value="OAR PROTEIN"/>
    <property type="match status" value="1"/>
</dbReference>
<comment type="caution">
    <text evidence="8">The sequence shown here is derived from an EMBL/GenBank/DDBJ whole genome shotgun (WGS) entry which is preliminary data.</text>
</comment>
<sequence length="1203" mass="130212">MLPVMSGYSLFNYRGKSFILFCNMSAEDEGTLYVVGADTLAFPKTKTKVTSMLFRSIRRTVIVLCLLALSHHSLLSQEFRGSVSGKVTDTGGYSLSQAEVQVHSHQDATDQTVMSNTEGLYRVPFLNPGTYDITISKGGFNTTKMVNVVVSLAQNTEVNAILSPATVSQEIVVSSSQTLVDTESADRGMTVEHTRVDNTPLQGQNIFAQAWSAPGVAVTSAAQRLRPFDVSGSTNMSINGGQPGGNEVLVDGTSALSQSSTVAYVPPVSATDEFRVQTSVYDAQYGWTSGGVVNVVTKSGTNQFHGSAYELLQNTVLDANTYNSNYTGQPRGSSHINTFGGSIGGPVFKNRVFGFFAYEELRQFIPDPFTTSVPTPLERIGDFSQSYYGTDGSGNKLLRTIYNPYSTRLNPATNKYVRDPFPGNVIPKSMMSQVALNVLAGLPAGNVAGNSVTNLNNLVNGPNSRKFTDLFDNWVARGDYVLSPSTRFFTRYSRNKLTEARGFIYSSNNNINPFDTTKNSRYNRENHNATVQFTHVLNSRMTLDLRTGFERFLLRNGAFQGLNYGLQKLGFSSDFANLVPDNIPAFNLAGYGGAGAQPQGISPISQGNAFQGLLYMQAGRHTFRIGGEVYLNRVYSINPGFSSGNFNFNTIFTGSDPNTANSFSGSSVASFLLGAPQSGYVDVNTTSARQQLLNSLFVQDDIHVSDRLVMNAGLRWDVMTPMTDRHNAVARGFDFNATSPLSVPGLTLKGGLLYAGVNGQPRGIYNPDWTNFGPRAGAAFRINDKTVLRGGYGLVYSQTFDDPGNAPGFSQETAMVTSVVAGIPANTLDNPFPNGIQKPIGAALGLSANLGQSLTFADPNRRVPWTQQYSVELQRELPQKVLFTLGYVGSHTSSLGITRSINEISAASLAMGTAYLSTSVSNPFAGLLPGTSLNSATVQRRQLLRPYPQFLSISEMASSVGRSTYNGMQTLLQKRMSNGSSVSFSYTYSKTLGQNSFANPQDAHPEKVVASWDVANSIQINGVYNLPVGRGQRWGADTPSAVRAVISGWRISALSRIQSGFPLTTPTSVVPTGVSAKLAHPTLNRWFNTCTRLSTGALQNCQGGESPVWATRASDTLQTWSTRLSYVRNPPIRNLDASIMQETPIRDGLALTLRVDFLNLMNTPQWFNGPVTDSTSSNFGQIAGVSDQSNLPRVIQLSAKFLF</sequence>
<evidence type="ECO:0000313" key="8">
    <source>
        <dbReference type="EMBL" id="GGG64665.1"/>
    </source>
</evidence>
<dbReference type="GO" id="GO:0009279">
    <property type="term" value="C:cell outer membrane"/>
    <property type="evidence" value="ECO:0007669"/>
    <property type="project" value="UniProtKB-SubCell"/>
</dbReference>
<accession>A0A917H2F8</accession>
<evidence type="ECO:0000256" key="3">
    <source>
        <dbReference type="ARBA" id="ARBA00022452"/>
    </source>
</evidence>
<reference evidence="8" key="2">
    <citation type="submission" date="2020-09" db="EMBL/GenBank/DDBJ databases">
        <authorList>
            <person name="Sun Q."/>
            <person name="Zhou Y."/>
        </authorList>
    </citation>
    <scope>NUCLEOTIDE SEQUENCE</scope>
    <source>
        <strain evidence="8">CGMCC 1.12997</strain>
    </source>
</reference>
<dbReference type="GO" id="GO:0044718">
    <property type="term" value="P:siderophore transmembrane transport"/>
    <property type="evidence" value="ECO:0007669"/>
    <property type="project" value="TreeGrafter"/>
</dbReference>
<dbReference type="GO" id="GO:0015344">
    <property type="term" value="F:siderophore uptake transmembrane transporter activity"/>
    <property type="evidence" value="ECO:0007669"/>
    <property type="project" value="TreeGrafter"/>
</dbReference>
<evidence type="ECO:0000256" key="1">
    <source>
        <dbReference type="ARBA" id="ARBA00004571"/>
    </source>
</evidence>
<evidence type="ECO:0000313" key="9">
    <source>
        <dbReference type="Proteomes" id="UP000647241"/>
    </source>
</evidence>
<keyword evidence="4" id="KW-0812">Transmembrane</keyword>
<dbReference type="Gene3D" id="2.60.40.1120">
    <property type="entry name" value="Carboxypeptidase-like, regulatory domain"/>
    <property type="match status" value="1"/>
</dbReference>
<dbReference type="SUPFAM" id="SSF49464">
    <property type="entry name" value="Carboxypeptidase regulatory domain-like"/>
    <property type="match status" value="1"/>
</dbReference>
<evidence type="ECO:0000259" key="7">
    <source>
        <dbReference type="Pfam" id="PF25183"/>
    </source>
</evidence>
<keyword evidence="6" id="KW-0998">Cell outer membrane</keyword>
<comment type="subcellular location">
    <subcellularLocation>
        <location evidence="1">Cell outer membrane</location>
        <topology evidence="1">Multi-pass membrane protein</topology>
    </subcellularLocation>
</comment>
<keyword evidence="3" id="KW-1134">Transmembrane beta strand</keyword>
<evidence type="ECO:0000256" key="5">
    <source>
        <dbReference type="ARBA" id="ARBA00023136"/>
    </source>
</evidence>
<evidence type="ECO:0000256" key="6">
    <source>
        <dbReference type="ARBA" id="ARBA00023237"/>
    </source>
</evidence>
<dbReference type="InterPro" id="IPR008969">
    <property type="entry name" value="CarboxyPept-like_regulatory"/>
</dbReference>
<dbReference type="AlphaFoldDB" id="A0A917H2F8"/>
<dbReference type="SUPFAM" id="SSF56935">
    <property type="entry name" value="Porins"/>
    <property type="match status" value="1"/>
</dbReference>
<dbReference type="InterPro" id="IPR057601">
    <property type="entry name" value="Oar-like_b-barrel"/>
</dbReference>
<proteinExistence type="predicted"/>
<keyword evidence="5" id="KW-0472">Membrane</keyword>
<evidence type="ECO:0000256" key="4">
    <source>
        <dbReference type="ARBA" id="ARBA00022692"/>
    </source>
</evidence>
<reference evidence="8" key="1">
    <citation type="journal article" date="2014" name="Int. J. Syst. Evol. Microbiol.">
        <title>Complete genome sequence of Corynebacterium casei LMG S-19264T (=DSM 44701T), isolated from a smear-ripened cheese.</title>
        <authorList>
            <consortium name="US DOE Joint Genome Institute (JGI-PGF)"/>
            <person name="Walter F."/>
            <person name="Albersmeier A."/>
            <person name="Kalinowski J."/>
            <person name="Ruckert C."/>
        </authorList>
    </citation>
    <scope>NUCLEOTIDE SEQUENCE</scope>
    <source>
        <strain evidence="8">CGMCC 1.12997</strain>
    </source>
</reference>
<gene>
    <name evidence="8" type="ORF">GCM10011585_02820</name>
</gene>
<evidence type="ECO:0000256" key="2">
    <source>
        <dbReference type="ARBA" id="ARBA00022448"/>
    </source>
</evidence>
<protein>
    <recommendedName>
        <fullName evidence="7">TonB-dependent transporter Oar-like beta-barrel domain-containing protein</fullName>
    </recommendedName>
</protein>
<dbReference type="InterPro" id="IPR036942">
    <property type="entry name" value="Beta-barrel_TonB_sf"/>
</dbReference>
<keyword evidence="9" id="KW-1185">Reference proteome</keyword>
<dbReference type="PANTHER" id="PTHR30069">
    <property type="entry name" value="TONB-DEPENDENT OUTER MEMBRANE RECEPTOR"/>
    <property type="match status" value="1"/>
</dbReference>
<dbReference type="Proteomes" id="UP000647241">
    <property type="component" value="Unassembled WGS sequence"/>
</dbReference>
<dbReference type="InterPro" id="IPR039426">
    <property type="entry name" value="TonB-dep_rcpt-like"/>
</dbReference>
<dbReference type="Pfam" id="PF13620">
    <property type="entry name" value="CarboxypepD_reg"/>
    <property type="match status" value="1"/>
</dbReference>
<name>A0A917H2F8_9BACT</name>